<organism evidence="2 3">
    <name type="scientific">Chelydra serpentina</name>
    <name type="common">Snapping turtle</name>
    <name type="synonym">Testudo serpentina</name>
    <dbReference type="NCBI Taxonomy" id="8475"/>
    <lineage>
        <taxon>Eukaryota</taxon>
        <taxon>Metazoa</taxon>
        <taxon>Chordata</taxon>
        <taxon>Craniata</taxon>
        <taxon>Vertebrata</taxon>
        <taxon>Euteleostomi</taxon>
        <taxon>Archelosauria</taxon>
        <taxon>Testudinata</taxon>
        <taxon>Testudines</taxon>
        <taxon>Cryptodira</taxon>
        <taxon>Durocryptodira</taxon>
        <taxon>Americhelydia</taxon>
        <taxon>Chelydroidea</taxon>
        <taxon>Chelydridae</taxon>
        <taxon>Chelydra</taxon>
    </lineage>
</organism>
<feature type="compositionally biased region" description="Basic and acidic residues" evidence="1">
    <location>
        <begin position="80"/>
        <end position="98"/>
    </location>
</feature>
<evidence type="ECO:0000313" key="3">
    <source>
        <dbReference type="Proteomes" id="UP000765507"/>
    </source>
</evidence>
<evidence type="ECO:0000256" key="1">
    <source>
        <dbReference type="SAM" id="MobiDB-lite"/>
    </source>
</evidence>
<feature type="region of interest" description="Disordered" evidence="1">
    <location>
        <begin position="16"/>
        <end position="146"/>
    </location>
</feature>
<feature type="region of interest" description="Disordered" evidence="1">
    <location>
        <begin position="160"/>
        <end position="187"/>
    </location>
</feature>
<reference evidence="2 3" key="1">
    <citation type="journal article" date="2020" name="G3 (Bethesda)">
        <title>Draft Genome of the Common Snapping Turtle, Chelydra serpentina, a Model for Phenotypic Plasticity in Reptiles.</title>
        <authorList>
            <person name="Das D."/>
            <person name="Singh S.K."/>
            <person name="Bierstedt J."/>
            <person name="Erickson A."/>
            <person name="Galli G.L.J."/>
            <person name="Crossley D.A. 2nd"/>
            <person name="Rhen T."/>
        </authorList>
    </citation>
    <scope>NUCLEOTIDE SEQUENCE [LARGE SCALE GENOMIC DNA]</scope>
    <source>
        <strain evidence="2">KW</strain>
    </source>
</reference>
<name>A0A8T1RVG0_CHESE</name>
<keyword evidence="3" id="KW-1185">Reference proteome</keyword>
<protein>
    <submittedName>
        <fullName evidence="2">TRIO and F-actin binding protein</fullName>
    </submittedName>
</protein>
<feature type="compositionally biased region" description="Low complexity" evidence="1">
    <location>
        <begin position="125"/>
        <end position="134"/>
    </location>
</feature>
<evidence type="ECO:0000313" key="2">
    <source>
        <dbReference type="EMBL" id="KAG6920590.1"/>
    </source>
</evidence>
<feature type="compositionally biased region" description="Basic and acidic residues" evidence="1">
    <location>
        <begin position="168"/>
        <end position="178"/>
    </location>
</feature>
<dbReference type="Proteomes" id="UP000765507">
    <property type="component" value="Unassembled WGS sequence"/>
</dbReference>
<feature type="compositionally biased region" description="Low complexity" evidence="1">
    <location>
        <begin position="103"/>
        <end position="112"/>
    </location>
</feature>
<proteinExistence type="predicted"/>
<feature type="non-terminal residue" evidence="2">
    <location>
        <position position="254"/>
    </location>
</feature>
<accession>A0A8T1RVG0</accession>
<gene>
    <name evidence="2" type="ORF">G0U57_016602</name>
</gene>
<comment type="caution">
    <text evidence="2">The sequence shown here is derived from an EMBL/GenBank/DDBJ whole genome shotgun (WGS) entry which is preliminary data.</text>
</comment>
<dbReference type="AlphaFoldDB" id="A0A8T1RVG0"/>
<feature type="non-terminal residue" evidence="2">
    <location>
        <position position="1"/>
    </location>
</feature>
<dbReference type="OrthoDB" id="9942268at2759"/>
<dbReference type="EMBL" id="JAHGAV010005362">
    <property type="protein sequence ID" value="KAG6920590.1"/>
    <property type="molecule type" value="Genomic_DNA"/>
</dbReference>
<sequence length="254" mass="28636">EWEMTRLLDSILGSDKQDTMNYTGQRKEAQTGALQSDRPRWGETISCGSWGRTESQSFMKEISPRKAESSPVSQQAGDGWAKHQRESSYFSLERRKSDPTCVSSPPRASRSALPTHSDPVRTGRRLTSSISSLDSDLRMSGGGEGRHGLVRQEYTVLADLPKPKRISHREAFEQERSSSRTQSPGRAEVERIFGYERRKSETLEAFQALEEGLLDRLDGKTPLLAKEGRLGRRQSSPTLYKEGNKRLPQQLKQP</sequence>
<feature type="region of interest" description="Disordered" evidence="1">
    <location>
        <begin position="217"/>
        <end position="254"/>
    </location>
</feature>